<dbReference type="RefSeq" id="WP_075132562.1">
    <property type="nucleotide sequence ID" value="NZ_MSIF01000003.1"/>
</dbReference>
<feature type="transmembrane region" description="Helical" evidence="6">
    <location>
        <begin position="200"/>
        <end position="221"/>
    </location>
</feature>
<feature type="transmembrane region" description="Helical" evidence="6">
    <location>
        <begin position="101"/>
        <end position="122"/>
    </location>
</feature>
<dbReference type="EMBL" id="MSIF01000003">
    <property type="protein sequence ID" value="OLF12371.1"/>
    <property type="molecule type" value="Genomic_DNA"/>
</dbReference>
<dbReference type="OrthoDB" id="4860529at2"/>
<dbReference type="AlphaFoldDB" id="A0A7Z1B0D7"/>
<evidence type="ECO:0000256" key="4">
    <source>
        <dbReference type="ARBA" id="ARBA00022989"/>
    </source>
</evidence>
<dbReference type="Pfam" id="PF03631">
    <property type="entry name" value="Virul_fac_BrkB"/>
    <property type="match status" value="1"/>
</dbReference>
<evidence type="ECO:0000313" key="7">
    <source>
        <dbReference type="EMBL" id="OLF12371.1"/>
    </source>
</evidence>
<keyword evidence="2" id="KW-1003">Cell membrane</keyword>
<feature type="transmembrane region" description="Helical" evidence="6">
    <location>
        <begin position="167"/>
        <end position="188"/>
    </location>
</feature>
<comment type="subcellular location">
    <subcellularLocation>
        <location evidence="1">Cell membrane</location>
        <topology evidence="1">Multi-pass membrane protein</topology>
    </subcellularLocation>
</comment>
<evidence type="ECO:0000256" key="1">
    <source>
        <dbReference type="ARBA" id="ARBA00004651"/>
    </source>
</evidence>
<sequence>MTGGATRVRSWAAAAARHRRVGPVVAVLRRDLAAGGSLLAAALAFRLFVWLLPCCLLMTAILGFTASGGYPIAEVARDRGLGPFTVSALDQVASQAERGRYVTGALGLGLLLVAGLSLGRALDRVHGRTRGRAPNPRFWPTIVRGLRYTGVLLVFVAVNVTAPATALPAPVTVVASLVLHVALAVVLLGGDWPPRWRRDLPGAVLLAVGALVLNLVAVLYLPRSLARASQLYGTLGIAATMLVWLALIARLVVLGQVVNAVLDEARGQLTRD</sequence>
<feature type="transmembrane region" description="Helical" evidence="6">
    <location>
        <begin position="142"/>
        <end position="161"/>
    </location>
</feature>
<comment type="caution">
    <text evidence="7">The sequence shown here is derived from an EMBL/GenBank/DDBJ whole genome shotgun (WGS) entry which is preliminary data.</text>
</comment>
<proteinExistence type="predicted"/>
<evidence type="ECO:0000256" key="3">
    <source>
        <dbReference type="ARBA" id="ARBA00022692"/>
    </source>
</evidence>
<feature type="transmembrane region" description="Helical" evidence="6">
    <location>
        <begin position="241"/>
        <end position="262"/>
    </location>
</feature>
<dbReference type="GO" id="GO:0005886">
    <property type="term" value="C:plasma membrane"/>
    <property type="evidence" value="ECO:0007669"/>
    <property type="project" value="UniProtKB-SubCell"/>
</dbReference>
<protein>
    <submittedName>
        <fullName evidence="7">Uncharacterized protein</fullName>
    </submittedName>
</protein>
<keyword evidence="5 6" id="KW-0472">Membrane</keyword>
<name>A0A7Z1B0D7_9PSEU</name>
<accession>A0A7Z1B0D7</accession>
<organism evidence="7 8">
    <name type="scientific">Actinophytocola xinjiangensis</name>
    <dbReference type="NCBI Taxonomy" id="485602"/>
    <lineage>
        <taxon>Bacteria</taxon>
        <taxon>Bacillati</taxon>
        <taxon>Actinomycetota</taxon>
        <taxon>Actinomycetes</taxon>
        <taxon>Pseudonocardiales</taxon>
        <taxon>Pseudonocardiaceae</taxon>
    </lineage>
</organism>
<feature type="transmembrane region" description="Helical" evidence="6">
    <location>
        <begin position="38"/>
        <end position="64"/>
    </location>
</feature>
<gene>
    <name evidence="7" type="ORF">BLA60_10425</name>
</gene>
<evidence type="ECO:0000256" key="2">
    <source>
        <dbReference type="ARBA" id="ARBA00022475"/>
    </source>
</evidence>
<keyword evidence="4 6" id="KW-1133">Transmembrane helix</keyword>
<reference evidence="7 8" key="1">
    <citation type="submission" date="2016-12" db="EMBL/GenBank/DDBJ databases">
        <title>The draft genome sequence of Actinophytocola xinjiangensis.</title>
        <authorList>
            <person name="Wang W."/>
            <person name="Yuan L."/>
        </authorList>
    </citation>
    <scope>NUCLEOTIDE SEQUENCE [LARGE SCALE GENOMIC DNA]</scope>
    <source>
        <strain evidence="7 8">CGMCC 4.4663</strain>
    </source>
</reference>
<keyword evidence="8" id="KW-1185">Reference proteome</keyword>
<evidence type="ECO:0000256" key="6">
    <source>
        <dbReference type="SAM" id="Phobius"/>
    </source>
</evidence>
<dbReference type="Proteomes" id="UP000185696">
    <property type="component" value="Unassembled WGS sequence"/>
</dbReference>
<evidence type="ECO:0000313" key="8">
    <source>
        <dbReference type="Proteomes" id="UP000185696"/>
    </source>
</evidence>
<keyword evidence="3 6" id="KW-0812">Transmembrane</keyword>
<dbReference type="InterPro" id="IPR017039">
    <property type="entry name" value="Virul_fac_BrkB"/>
</dbReference>
<evidence type="ECO:0000256" key="5">
    <source>
        <dbReference type="ARBA" id="ARBA00023136"/>
    </source>
</evidence>